<keyword evidence="2" id="KW-0732">Signal</keyword>
<evidence type="ECO:0000256" key="2">
    <source>
        <dbReference type="SAM" id="SignalP"/>
    </source>
</evidence>
<gene>
    <name evidence="3" type="ORF">DOP62_02130</name>
</gene>
<evidence type="ECO:0000313" key="3">
    <source>
        <dbReference type="EMBL" id="AZB71677.1"/>
    </source>
</evidence>
<feature type="signal peptide" evidence="2">
    <location>
        <begin position="1"/>
        <end position="20"/>
    </location>
</feature>
<reference evidence="3 4" key="1">
    <citation type="journal article" date="2018" name="Sci. Rep.">
        <title>Genome Features and Biochemical Characteristics of a Robust, Fast Growing and Naturally Transformable Cyanobacterium Synechococcus elongatus PCC 11801 Isolated from India.</title>
        <authorList>
            <person name="Jaiswal D."/>
            <person name="Sengupta A."/>
            <person name="Sohoni S."/>
            <person name="Sengupta S."/>
            <person name="Phadnavis A.G."/>
            <person name="Pakrasi H.B."/>
            <person name="Wangikar P.P."/>
        </authorList>
    </citation>
    <scope>NUCLEOTIDE SEQUENCE [LARGE SCALE GENOMIC DNA]</scope>
    <source>
        <strain evidence="3 4">PCC 11801</strain>
    </source>
</reference>
<protein>
    <submittedName>
        <fullName evidence="3">Uncharacterized protein</fullName>
    </submittedName>
</protein>
<dbReference type="EMBL" id="CP030139">
    <property type="protein sequence ID" value="AZB71677.1"/>
    <property type="molecule type" value="Genomic_DNA"/>
</dbReference>
<name>A0AAN1UTL9_SYNEL</name>
<feature type="region of interest" description="Disordered" evidence="1">
    <location>
        <begin position="29"/>
        <end position="70"/>
    </location>
</feature>
<feature type="chain" id="PRO_5042962916" evidence="2">
    <location>
        <begin position="21"/>
        <end position="228"/>
    </location>
</feature>
<dbReference type="Proteomes" id="UP000267249">
    <property type="component" value="Chromosome"/>
</dbReference>
<dbReference type="PROSITE" id="PS51257">
    <property type="entry name" value="PROKAR_LIPOPROTEIN"/>
    <property type="match status" value="1"/>
</dbReference>
<evidence type="ECO:0000313" key="4">
    <source>
        <dbReference type="Proteomes" id="UP000267249"/>
    </source>
</evidence>
<dbReference type="AlphaFoldDB" id="A0AAN1UTL9"/>
<organism evidence="3 4">
    <name type="scientific">Synechococcus elongatus PCC 11801</name>
    <dbReference type="NCBI Taxonomy" id="2219813"/>
    <lineage>
        <taxon>Bacteria</taxon>
        <taxon>Bacillati</taxon>
        <taxon>Cyanobacteriota</taxon>
        <taxon>Cyanophyceae</taxon>
        <taxon>Synechococcales</taxon>
        <taxon>Synechococcaceae</taxon>
        <taxon>Synechococcus</taxon>
    </lineage>
</organism>
<dbReference type="RefSeq" id="WP_208675179.1">
    <property type="nucleotide sequence ID" value="NZ_CP030139.2"/>
</dbReference>
<feature type="compositionally biased region" description="Gly residues" evidence="1">
    <location>
        <begin position="103"/>
        <end position="120"/>
    </location>
</feature>
<feature type="compositionally biased region" description="Pro residues" evidence="1">
    <location>
        <begin position="33"/>
        <end position="62"/>
    </location>
</feature>
<evidence type="ECO:0000256" key="1">
    <source>
        <dbReference type="SAM" id="MobiDB-lite"/>
    </source>
</evidence>
<proteinExistence type="predicted"/>
<accession>A0AAN1UTL9</accession>
<feature type="region of interest" description="Disordered" evidence="1">
    <location>
        <begin position="88"/>
        <end position="121"/>
    </location>
</feature>
<feature type="compositionally biased region" description="Pro residues" evidence="1">
    <location>
        <begin position="90"/>
        <end position="102"/>
    </location>
</feature>
<sequence length="228" mass="23073">MHVQRLQRWAIASLPLFLVACGGGQNSDTAVTPPVPTPPPELPPVATTPPAAPPQGLQPPITPQQRLQTVVTGRTDPFGSLQTAAVVQLPTPPRPTTPPGGPTGPGGTPTAGGQPSGPGGILLPPVPFAEQVAVTGVLVAAGQPFAVVEVPGAFGGSQQVRVGSTLAGGRLTVARIDAFGPDPVVYFRERGIRQLVSRRVGQPVATGNSGVDTVTEQILQAPPPPTGI</sequence>